<dbReference type="InterPro" id="IPR014710">
    <property type="entry name" value="RmlC-like_jellyroll"/>
</dbReference>
<accession>A0A161IZ34</accession>
<dbReference type="AlphaFoldDB" id="A0A161IZ34"/>
<sequence length="350" mass="40378">MIIKNNAQNEVKILEGVTHQTIPYDELFSQNQPVILKGLVKNWPLVKAGQVSGQQSILRVMEQLEQHYSKRPMLVYKASAEIKARFGYNKSCTGFNFTSERSTIVEVFNSIRSQLSQYEHDYLYINSLRFDDGFPMLNQTNQLTFDHPEFKNNQPVAKIWLGTESVAAAHYDQPKNIACCVAGKRRFTLFPPEQIHNLYPGPLSPTPGGQVVTLADLSKPDFNRFPRLKDALENAYIADLEPGDGLYYPSMWWHEVEAFDRFNAMVNYWWIEAKPYLGNPMDALMHAMMSVRDRPAKEKESWKALFDYYIFGDSEKVCEHLPPESHGALATMDEDQTRRIRAMLRNNLNR</sequence>
<dbReference type="EMBL" id="KU926705">
    <property type="protein sequence ID" value="ANC57856.1"/>
    <property type="molecule type" value="Genomic_DNA"/>
</dbReference>
<dbReference type="PANTHER" id="PTHR12461">
    <property type="entry name" value="HYPOXIA-INDUCIBLE FACTOR 1 ALPHA INHIBITOR-RELATED"/>
    <property type="match status" value="1"/>
</dbReference>
<proteinExistence type="predicted"/>
<dbReference type="InterPro" id="IPR003347">
    <property type="entry name" value="JmjC_dom"/>
</dbReference>
<dbReference type="PROSITE" id="PS51184">
    <property type="entry name" value="JMJC"/>
    <property type="match status" value="1"/>
</dbReference>
<dbReference type="Pfam" id="PF13621">
    <property type="entry name" value="Cupin_8"/>
    <property type="match status" value="1"/>
</dbReference>
<evidence type="ECO:0000313" key="2">
    <source>
        <dbReference type="EMBL" id="ANC57856.1"/>
    </source>
</evidence>
<name>A0A161IZ34_9GAMM</name>
<dbReference type="SUPFAM" id="SSF51197">
    <property type="entry name" value="Clavaminate synthase-like"/>
    <property type="match status" value="1"/>
</dbReference>
<dbReference type="InterPro" id="IPR041667">
    <property type="entry name" value="Cupin_8"/>
</dbReference>
<organism evidence="2">
    <name type="scientific">Colwellia sp. C1</name>
    <dbReference type="NCBI Taxonomy" id="1737566"/>
    <lineage>
        <taxon>Bacteria</taxon>
        <taxon>Pseudomonadati</taxon>
        <taxon>Pseudomonadota</taxon>
        <taxon>Gammaproteobacteria</taxon>
        <taxon>Alteromonadales</taxon>
        <taxon>Colwelliaceae</taxon>
        <taxon>Colwellia</taxon>
    </lineage>
</organism>
<dbReference type="Gene3D" id="2.60.120.10">
    <property type="entry name" value="Jelly Rolls"/>
    <property type="match status" value="1"/>
</dbReference>
<feature type="domain" description="JmjC" evidence="1">
    <location>
        <begin position="120"/>
        <end position="285"/>
    </location>
</feature>
<reference evidence="2" key="1">
    <citation type="submission" date="2016-03" db="EMBL/GenBank/DDBJ databases">
        <title>Partial sequence of psychrophilic Colwellia sp.</title>
        <authorList>
            <person name="Pankowski J.A."/>
            <person name="Leong J.S."/>
            <person name="Nano F.E."/>
        </authorList>
    </citation>
    <scope>NUCLEOTIDE SEQUENCE</scope>
    <source>
        <strain evidence="2">C1</strain>
    </source>
</reference>
<evidence type="ECO:0000259" key="1">
    <source>
        <dbReference type="PROSITE" id="PS51184"/>
    </source>
</evidence>
<protein>
    <submittedName>
        <fullName evidence="2">Pass1-related protein</fullName>
    </submittedName>
</protein>
<dbReference type="PANTHER" id="PTHR12461:SF105">
    <property type="entry name" value="HYPOXIA-INDUCIBLE FACTOR 1-ALPHA INHIBITOR"/>
    <property type="match status" value="1"/>
</dbReference>
<dbReference type="SMART" id="SM00558">
    <property type="entry name" value="JmjC"/>
    <property type="match status" value="1"/>
</dbReference>